<name>A0ABQ2QZA9_9ACTN</name>
<evidence type="ECO:0000313" key="1">
    <source>
        <dbReference type="EMBL" id="GGQ01080.1"/>
    </source>
</evidence>
<protein>
    <submittedName>
        <fullName evidence="1">Uncharacterized protein</fullName>
    </submittedName>
</protein>
<comment type="caution">
    <text evidence="1">The sequence shown here is derived from an EMBL/GenBank/DDBJ whole genome shotgun (WGS) entry which is preliminary data.</text>
</comment>
<gene>
    <name evidence="1" type="ORF">GCM10010140_34090</name>
</gene>
<reference evidence="2" key="1">
    <citation type="journal article" date="2019" name="Int. J. Syst. Evol. Microbiol.">
        <title>The Global Catalogue of Microorganisms (GCM) 10K type strain sequencing project: providing services to taxonomists for standard genome sequencing and annotation.</title>
        <authorList>
            <consortium name="The Broad Institute Genomics Platform"/>
            <consortium name="The Broad Institute Genome Sequencing Center for Infectious Disease"/>
            <person name="Wu L."/>
            <person name="Ma J."/>
        </authorList>
    </citation>
    <scope>NUCLEOTIDE SEQUENCE [LARGE SCALE GENOMIC DNA]</scope>
    <source>
        <strain evidence="2">JCM 3115</strain>
    </source>
</reference>
<organism evidence="1 2">
    <name type="scientific">Streptosporangium pseudovulgare</name>
    <dbReference type="NCBI Taxonomy" id="35765"/>
    <lineage>
        <taxon>Bacteria</taxon>
        <taxon>Bacillati</taxon>
        <taxon>Actinomycetota</taxon>
        <taxon>Actinomycetes</taxon>
        <taxon>Streptosporangiales</taxon>
        <taxon>Streptosporangiaceae</taxon>
        <taxon>Streptosporangium</taxon>
    </lineage>
</organism>
<dbReference type="EMBL" id="BMQJ01000007">
    <property type="protein sequence ID" value="GGQ01080.1"/>
    <property type="molecule type" value="Genomic_DNA"/>
</dbReference>
<accession>A0ABQ2QZA9</accession>
<sequence>MLAMGFGTVPLLTRGLRSQGPGSGAVWRPMTGPGCTAKHAVADQVLPSSTAGYKRM</sequence>
<dbReference type="Proteomes" id="UP000611554">
    <property type="component" value="Unassembled WGS sequence"/>
</dbReference>
<proteinExistence type="predicted"/>
<keyword evidence="2" id="KW-1185">Reference proteome</keyword>
<evidence type="ECO:0000313" key="2">
    <source>
        <dbReference type="Proteomes" id="UP000611554"/>
    </source>
</evidence>